<dbReference type="Proteomes" id="UP000182938">
    <property type="component" value="Chromosome"/>
</dbReference>
<sequence length="264" mass="27203">MTALLTTLVVAELVVLVLLSFLVLGLLRSHALILKSLHDLGAGLELDRQVEQERAGEGGPGPVPVELERGVVTPGRTGDATAPQIIGADLGGAERSVDLGGRTLLAFLTTGCSVCAGFWSEFRSAVDVPGGGQLLVVTKGDDEESPSALAKAAAPGLDIVRSGPAWGDYDIPGSPYFVYVDDGRVIGEGSATTWAQVSDLMAQALGDDEHRAAVADGYVDRGDRDDPTSVDAELLAAGIGPDHPSLRPPPRPGAAAPDHGHEHG</sequence>
<keyword evidence="4" id="KW-1185">Reference proteome</keyword>
<keyword evidence="2" id="KW-1133">Transmembrane helix</keyword>
<dbReference type="InterPro" id="IPR036249">
    <property type="entry name" value="Thioredoxin-like_sf"/>
</dbReference>
<evidence type="ECO:0000313" key="4">
    <source>
        <dbReference type="Proteomes" id="UP000182938"/>
    </source>
</evidence>
<keyword evidence="2" id="KW-0472">Membrane</keyword>
<evidence type="ECO:0000256" key="2">
    <source>
        <dbReference type="SAM" id="Phobius"/>
    </source>
</evidence>
<feature type="transmembrane region" description="Helical" evidence="2">
    <location>
        <begin position="6"/>
        <end position="27"/>
    </location>
</feature>
<dbReference type="EMBL" id="CP013290">
    <property type="protein sequence ID" value="APH02502.1"/>
    <property type="molecule type" value="Genomic_DNA"/>
</dbReference>
<dbReference type="AlphaFoldDB" id="A0A1L3MJJ0"/>
<name>A0A1L3MJJ0_9MICO</name>
<evidence type="ECO:0000256" key="1">
    <source>
        <dbReference type="SAM" id="MobiDB-lite"/>
    </source>
</evidence>
<gene>
    <name evidence="3" type="ORF">ASJ30_13985</name>
</gene>
<protein>
    <recommendedName>
        <fullName evidence="5">Thioredoxin domain-containing protein</fullName>
    </recommendedName>
</protein>
<organism evidence="3 4">
    <name type="scientific">Janibacter indicus</name>
    <dbReference type="NCBI Taxonomy" id="857417"/>
    <lineage>
        <taxon>Bacteria</taxon>
        <taxon>Bacillati</taxon>
        <taxon>Actinomycetota</taxon>
        <taxon>Actinomycetes</taxon>
        <taxon>Micrococcales</taxon>
        <taxon>Intrasporangiaceae</taxon>
        <taxon>Janibacter</taxon>
    </lineage>
</organism>
<proteinExistence type="predicted"/>
<dbReference type="KEGG" id="jte:ASJ30_13985"/>
<accession>A0A1L3MJJ0</accession>
<reference evidence="3 4" key="1">
    <citation type="submission" date="2015-11" db="EMBL/GenBank/DDBJ databases">
        <authorList>
            <person name="Zhang Y."/>
            <person name="Guo Z."/>
        </authorList>
    </citation>
    <scope>NUCLEOTIDE SEQUENCE [LARGE SCALE GENOMIC DNA]</scope>
    <source>
        <strain evidence="3 4">YFY001</strain>
    </source>
</reference>
<evidence type="ECO:0000313" key="3">
    <source>
        <dbReference type="EMBL" id="APH02502.1"/>
    </source>
</evidence>
<dbReference type="RefSeq" id="WP_072625643.1">
    <property type="nucleotide sequence ID" value="NZ_CP013290.1"/>
</dbReference>
<keyword evidence="2" id="KW-0812">Transmembrane</keyword>
<feature type="region of interest" description="Disordered" evidence="1">
    <location>
        <begin position="237"/>
        <end position="264"/>
    </location>
</feature>
<dbReference type="SUPFAM" id="SSF52833">
    <property type="entry name" value="Thioredoxin-like"/>
    <property type="match status" value="1"/>
</dbReference>
<evidence type="ECO:0008006" key="5">
    <source>
        <dbReference type="Google" id="ProtNLM"/>
    </source>
</evidence>